<dbReference type="HOGENOM" id="CLU_1375999_0_0_5"/>
<evidence type="ECO:0000256" key="1">
    <source>
        <dbReference type="SAM" id="SignalP"/>
    </source>
</evidence>
<keyword evidence="3" id="KW-1185">Reference proteome</keyword>
<keyword evidence="1" id="KW-0732">Signal</keyword>
<sequence length="198" mass="22994">MRLRFGSLSLLAAMMAFAAPSASAAEYTPELRAFMTTMNDVEKERFERWWRDMPSYFKSSLHDAPFEEWRAVIYCDFLGFRAGTAQSDKCVEMRTKSWQQNASQWNADGTFRGPSSECQARGRTDEFGRLICVDEDLREEVQEYWDSLPHDQKLKEFARPGHFWEAMQHCYEGEGYAVGSELYTQCELAYANRNVPIN</sequence>
<accession>X5MGD5</accession>
<name>X5MGD5_9HYPH</name>
<dbReference type="KEGG" id="pect:BN1012_Phect2301"/>
<protein>
    <submittedName>
        <fullName evidence="2">Uncharacterized protein</fullName>
    </submittedName>
</protein>
<evidence type="ECO:0000313" key="2">
    <source>
        <dbReference type="EMBL" id="CDO60514.1"/>
    </source>
</evidence>
<dbReference type="EMBL" id="HG966617">
    <property type="protein sequence ID" value="CDO60514.1"/>
    <property type="molecule type" value="Genomic_DNA"/>
</dbReference>
<gene>
    <name evidence="2" type="ORF">BN1012_Phect2301</name>
</gene>
<dbReference type="Proteomes" id="UP000032160">
    <property type="component" value="Chromosome I"/>
</dbReference>
<reference evidence="2 3" key="1">
    <citation type="journal article" date="2014" name="Front. Genet.">
        <title>Genome and metabolic network of "Candidatus Phaeomarinobacter ectocarpi" Ec32, a new candidate genus of Alphaproteobacteria frequently associated with brown algae.</title>
        <authorList>
            <person name="Dittami S.M."/>
            <person name="Barbeyron T."/>
            <person name="Boyen C."/>
            <person name="Cambefort J."/>
            <person name="Collet G."/>
            <person name="Delage L."/>
            <person name="Gobet A."/>
            <person name="Groisillier A."/>
            <person name="Leblanc C."/>
            <person name="Michel G."/>
            <person name="Scornet D."/>
            <person name="Siegel A."/>
            <person name="Tapia J.E."/>
            <person name="Tonon T."/>
        </authorList>
    </citation>
    <scope>NUCLEOTIDE SEQUENCE [LARGE SCALE GENOMIC DNA]</scope>
    <source>
        <strain evidence="2 3">Ec32</strain>
    </source>
</reference>
<feature type="chain" id="PRO_5004958893" evidence="1">
    <location>
        <begin position="25"/>
        <end position="198"/>
    </location>
</feature>
<organism evidence="2 3">
    <name type="scientific">Candidatus Phaeomarinibacter ectocarpi</name>
    <dbReference type="NCBI Taxonomy" id="1458461"/>
    <lineage>
        <taxon>Bacteria</taxon>
        <taxon>Pseudomonadati</taxon>
        <taxon>Pseudomonadota</taxon>
        <taxon>Alphaproteobacteria</taxon>
        <taxon>Hyphomicrobiales</taxon>
        <taxon>Parvibaculaceae</taxon>
        <taxon>Candidatus Phaeomarinibacter</taxon>
    </lineage>
</organism>
<dbReference type="AlphaFoldDB" id="X5MGD5"/>
<dbReference type="OrthoDB" id="9827524at2"/>
<evidence type="ECO:0000313" key="3">
    <source>
        <dbReference type="Proteomes" id="UP000032160"/>
    </source>
</evidence>
<dbReference type="STRING" id="1458461.BN1012_Phect2301"/>
<proteinExistence type="predicted"/>
<feature type="signal peptide" evidence="1">
    <location>
        <begin position="1"/>
        <end position="24"/>
    </location>
</feature>
<dbReference type="RefSeq" id="WP_043948538.1">
    <property type="nucleotide sequence ID" value="NZ_HG966617.1"/>
</dbReference>